<dbReference type="GO" id="GO:0017006">
    <property type="term" value="P:protein-tetrapyrrole linkage"/>
    <property type="evidence" value="ECO:0007669"/>
    <property type="project" value="UniProtKB-UniRule"/>
</dbReference>
<keyword evidence="2 3" id="KW-0456">Lyase</keyword>
<accession>A0AAW9QZQ8</accession>
<sequence>MEIKEFINLCAGQWFSQRTSYRLASRNIENHKSEITIDLLTPDRPEAIDLRGDGENCLGGWKATWNNSVDWGQPKQTGSTLVVFLADAEDASSGSIVKSGGPGKPSLVGRYRLRSDEALTLTIEDEGRVFEERLWFASPNLRLRTSIIQNPDKTRNTVFYSEIRKMSA</sequence>
<dbReference type="CDD" id="cd16339">
    <property type="entry name" value="CpcS"/>
    <property type="match status" value="1"/>
</dbReference>
<evidence type="ECO:0000256" key="2">
    <source>
        <dbReference type="ARBA" id="ARBA00023239"/>
    </source>
</evidence>
<dbReference type="Proteomes" id="UP001328733">
    <property type="component" value="Unassembled WGS sequence"/>
</dbReference>
<comment type="similarity">
    <text evidence="1 3">Belongs to the CpcS/CpeS biliprotein lyase family.</text>
</comment>
<dbReference type="EC" id="4.-.-.-" evidence="3"/>
<dbReference type="AlphaFoldDB" id="A0AAW9QZQ8"/>
<evidence type="ECO:0000313" key="5">
    <source>
        <dbReference type="Proteomes" id="UP001328733"/>
    </source>
</evidence>
<organism evidence="4 5">
    <name type="scientific">Pannus brasiliensis CCIBt3594</name>
    <dbReference type="NCBI Taxonomy" id="1427578"/>
    <lineage>
        <taxon>Bacteria</taxon>
        <taxon>Bacillati</taxon>
        <taxon>Cyanobacteriota</taxon>
        <taxon>Cyanophyceae</taxon>
        <taxon>Oscillatoriophycideae</taxon>
        <taxon>Chroococcales</taxon>
        <taxon>Microcystaceae</taxon>
        <taxon>Pannus</taxon>
    </lineage>
</organism>
<comment type="caution">
    <text evidence="4">The sequence shown here is derived from an EMBL/GenBank/DDBJ whole genome shotgun (WGS) entry which is preliminary data.</text>
</comment>
<reference evidence="4 5" key="1">
    <citation type="submission" date="2024-01" db="EMBL/GenBank/DDBJ databases">
        <title>Genomic insights into the taxonomy and metabolism of the cyanobacterium Pannus brasiliensis CCIBt3594.</title>
        <authorList>
            <person name="Machado M."/>
            <person name="Botero N.B."/>
            <person name="Andreote A.P.D."/>
            <person name="Feitosa A.M.T."/>
            <person name="Popin R."/>
            <person name="Sivonen K."/>
            <person name="Fiore M.F."/>
        </authorList>
    </citation>
    <scope>NUCLEOTIDE SEQUENCE [LARGE SCALE GENOMIC DNA]</scope>
    <source>
        <strain evidence="4 5">CCIBt3594</strain>
    </source>
</reference>
<keyword evidence="5" id="KW-1185">Reference proteome</keyword>
<proteinExistence type="inferred from homology"/>
<name>A0AAW9QZQ8_9CHRO</name>
<dbReference type="GO" id="GO:0016829">
    <property type="term" value="F:lyase activity"/>
    <property type="evidence" value="ECO:0007669"/>
    <property type="project" value="UniProtKB-KW"/>
</dbReference>
<evidence type="ECO:0000313" key="4">
    <source>
        <dbReference type="EMBL" id="MEG3440026.1"/>
    </source>
</evidence>
<dbReference type="Gene3D" id="2.40.128.20">
    <property type="match status" value="1"/>
</dbReference>
<dbReference type="RefSeq" id="WP_332867497.1">
    <property type="nucleotide sequence ID" value="NZ_JBAFSM010000070.1"/>
</dbReference>
<dbReference type="EMBL" id="JBAFSM010000070">
    <property type="protein sequence ID" value="MEG3440026.1"/>
    <property type="molecule type" value="Genomic_DNA"/>
</dbReference>
<evidence type="ECO:0000256" key="3">
    <source>
        <dbReference type="HAMAP-Rule" id="MF_01459"/>
    </source>
</evidence>
<dbReference type="InterPro" id="IPR012674">
    <property type="entry name" value="Calycin"/>
</dbReference>
<evidence type="ECO:0000256" key="1">
    <source>
        <dbReference type="ARBA" id="ARBA00010681"/>
    </source>
</evidence>
<comment type="function">
    <text evidence="3">Covalently attaches a chromophore to Cys residue(s) of phycobiliproteins.</text>
</comment>
<protein>
    <recommendedName>
        <fullName evidence="3">Chromophore lyase CpcS/CpeS</fullName>
        <ecNumber evidence="3">4.-.-.-</ecNumber>
    </recommendedName>
</protein>
<dbReference type="HAMAP" id="MF_01459">
    <property type="entry name" value="Chrphore_lyase_CpxS"/>
    <property type="match status" value="1"/>
</dbReference>
<dbReference type="Pfam" id="PF09367">
    <property type="entry name" value="CpeS"/>
    <property type="match status" value="1"/>
</dbReference>
<dbReference type="InterPro" id="IPR018536">
    <property type="entry name" value="CpcS/CpeS"/>
</dbReference>
<gene>
    <name evidence="3" type="primary">cpcS</name>
    <name evidence="4" type="ORF">V0288_23055</name>
</gene>